<sequence length="559" mass="63469">MKFSLTIFVLFISFFSYSQTKTDYISPLDIPLLLSGNFGELRGSHFHAGVDFKTQGKEGLKIYAIEDGYVSRIKVGAYGYGKALYVTHPDGNTSVYAHLQKFSPDIEKYIKKRQYARKSFEIEAYPKAIELPVKKGELIAYGGNTGSSGGPHLHFEIRDSSARAMNPLLFGYDILDEIPPSVYQLVGYSLGSDSQIEKSQLPRQINMTKQSDGSYLADKITASGSIGLGIQSIDKQNDTYHICGVYRVTLEINGIVHFQYVFDKLDFTEARYINVFSDYEQYVDKKTRIQLLYKKAGNRISTIYRNIKNNGHIDVQDGMSYLATISVEDIKGNTTRIVVPIEGKQQEIIEPKPIAEGKLLVAKRDQFYTFENGNVYFPENTFYDDFMIQIDSKNDTLSLHHPREAIHKQFTLNIENKKFTEEETAQVFIAYLNEKNRPSAERTTYKNGVFTAKTRNLGRFTLMKDTIPPTVRPVNFKNNGLLNASTLKVEIKDDLSGIGSYSASLNGEWILFEYDPKTRILTFDFSDIEAKKTDTYKLEMIVKDGVGNVQKLNVSFKKK</sequence>
<dbReference type="PANTHER" id="PTHR21666:SF270">
    <property type="entry name" value="MUREIN HYDROLASE ACTIVATOR ENVC"/>
    <property type="match status" value="1"/>
</dbReference>
<dbReference type="GO" id="GO:0004222">
    <property type="term" value="F:metalloendopeptidase activity"/>
    <property type="evidence" value="ECO:0007669"/>
    <property type="project" value="TreeGrafter"/>
</dbReference>
<keyword evidence="4" id="KW-1185">Reference proteome</keyword>
<reference evidence="3 4" key="1">
    <citation type="submission" date="2015-01" db="EMBL/GenBank/DDBJ databases">
        <authorList>
            <person name="Xiang T."/>
            <person name="Song Y."/>
            <person name="Huang L."/>
            <person name="Wang B."/>
            <person name="Wu P."/>
        </authorList>
    </citation>
    <scope>NUCLEOTIDE SEQUENCE [LARGE SCALE GENOMIC DNA]</scope>
    <source>
        <strain evidence="3 4">CcD38</strain>
    </source>
</reference>
<name>A0A0B7IE76_9FLAO</name>
<feature type="chain" id="PRO_5002116575" evidence="1">
    <location>
        <begin position="19"/>
        <end position="559"/>
    </location>
</feature>
<gene>
    <name evidence="3" type="ORF">CCAND38_740007</name>
</gene>
<feature type="domain" description="M23ase beta-sheet core" evidence="2">
    <location>
        <begin position="133"/>
        <end position="167"/>
    </location>
</feature>
<protein>
    <submittedName>
        <fullName evidence="3">Putative lysostaphin</fullName>
        <ecNumber evidence="3">3.4.24.75</ecNumber>
    </submittedName>
</protein>
<dbReference type="Pfam" id="PF01551">
    <property type="entry name" value="Peptidase_M23"/>
    <property type="match status" value="2"/>
</dbReference>
<dbReference type="RefSeq" id="WP_042345126.1">
    <property type="nucleotide sequence ID" value="NZ_CDOI01000189.1"/>
</dbReference>
<dbReference type="SUPFAM" id="SSF51261">
    <property type="entry name" value="Duplicated hybrid motif"/>
    <property type="match status" value="1"/>
</dbReference>
<feature type="signal peptide" evidence="1">
    <location>
        <begin position="1"/>
        <end position="18"/>
    </location>
</feature>
<organism evidence="3 4">
    <name type="scientific">Capnocytophaga canis</name>
    <dbReference type="NCBI Taxonomy" id="1848903"/>
    <lineage>
        <taxon>Bacteria</taxon>
        <taxon>Pseudomonadati</taxon>
        <taxon>Bacteroidota</taxon>
        <taxon>Flavobacteriia</taxon>
        <taxon>Flavobacteriales</taxon>
        <taxon>Flavobacteriaceae</taxon>
        <taxon>Capnocytophaga</taxon>
    </lineage>
</organism>
<dbReference type="EMBL" id="CDOI01000189">
    <property type="protein sequence ID" value="CEN49019.1"/>
    <property type="molecule type" value="Genomic_DNA"/>
</dbReference>
<accession>A0A0B7IE76</accession>
<keyword evidence="3" id="KW-0378">Hydrolase</keyword>
<evidence type="ECO:0000313" key="3">
    <source>
        <dbReference type="EMBL" id="CEN49019.1"/>
    </source>
</evidence>
<dbReference type="Proteomes" id="UP000045051">
    <property type="component" value="Unassembled WGS sequence"/>
</dbReference>
<evidence type="ECO:0000259" key="2">
    <source>
        <dbReference type="Pfam" id="PF01551"/>
    </source>
</evidence>
<dbReference type="InterPro" id="IPR011055">
    <property type="entry name" value="Dup_hybrid_motif"/>
</dbReference>
<dbReference type="AlphaFoldDB" id="A0A0B7IE76"/>
<dbReference type="PANTHER" id="PTHR21666">
    <property type="entry name" value="PEPTIDASE-RELATED"/>
    <property type="match status" value="1"/>
</dbReference>
<dbReference type="CDD" id="cd12797">
    <property type="entry name" value="M23_peptidase"/>
    <property type="match status" value="1"/>
</dbReference>
<evidence type="ECO:0000256" key="1">
    <source>
        <dbReference type="SAM" id="SignalP"/>
    </source>
</evidence>
<dbReference type="EC" id="3.4.24.75" evidence="3"/>
<dbReference type="InterPro" id="IPR050570">
    <property type="entry name" value="Cell_wall_metabolism_enzyme"/>
</dbReference>
<feature type="domain" description="M23ase beta-sheet core" evidence="2">
    <location>
        <begin position="46"/>
        <end position="114"/>
    </location>
</feature>
<keyword evidence="1" id="KW-0732">Signal</keyword>
<proteinExistence type="predicted"/>
<dbReference type="Gene3D" id="2.70.70.10">
    <property type="entry name" value="Glucose Permease (Domain IIA)"/>
    <property type="match status" value="1"/>
</dbReference>
<evidence type="ECO:0000313" key="4">
    <source>
        <dbReference type="Proteomes" id="UP000045051"/>
    </source>
</evidence>
<dbReference type="InterPro" id="IPR016047">
    <property type="entry name" value="M23ase_b-sheet_dom"/>
</dbReference>